<dbReference type="GO" id="GO:0006338">
    <property type="term" value="P:chromatin remodeling"/>
    <property type="evidence" value="ECO:0007669"/>
    <property type="project" value="UniProtKB-ARBA"/>
</dbReference>
<dbReference type="Gene3D" id="2.40.50.40">
    <property type="match status" value="1"/>
</dbReference>
<feature type="non-terminal residue" evidence="2">
    <location>
        <position position="1"/>
    </location>
</feature>
<reference evidence="2 4" key="1">
    <citation type="submission" date="2014-06" db="EMBL/GenBank/DDBJ databases">
        <authorList>
            <consortium name="DOE Joint Genome Institute"/>
            <person name="Kuo A."/>
            <person name="Kohler A."/>
            <person name="Nagy L.G."/>
            <person name="Floudas D."/>
            <person name="Copeland A."/>
            <person name="Barry K.W."/>
            <person name="Cichocki N."/>
            <person name="Veneault-Fourrey C."/>
            <person name="LaButti K."/>
            <person name="Lindquist E.A."/>
            <person name="Lipzen A."/>
            <person name="Lundell T."/>
            <person name="Morin E."/>
            <person name="Murat C."/>
            <person name="Sun H."/>
            <person name="Tunlid A."/>
            <person name="Henrissat B."/>
            <person name="Grigoriev I.V."/>
            <person name="Hibbett D.S."/>
            <person name="Martin F."/>
            <person name="Nordberg H.P."/>
            <person name="Cantor M.N."/>
            <person name="Hua S.X."/>
        </authorList>
    </citation>
    <scope>NUCLEOTIDE SEQUENCE [LARGE SCALE GENOMIC DNA]</scope>
    <source>
        <strain evidence="2 4">ATCC 200175</strain>
    </source>
</reference>
<dbReference type="HOGENOM" id="CLU_3129835_0_0_1"/>
<reference evidence="2" key="3">
    <citation type="submission" date="2015-02" db="EMBL/GenBank/DDBJ databases">
        <title>Evolutionary Origins and Diversification of the Mycorrhizal Mutualists.</title>
        <authorList>
            <consortium name="DOE Joint Genome Institute"/>
            <consortium name="Mycorrhizal Genomics Consortium"/>
            <person name="Kohler A."/>
            <person name="Kuo A."/>
            <person name="Nagy L.G."/>
            <person name="Floudas D."/>
            <person name="Copeland A."/>
            <person name="Barry K.W."/>
            <person name="Cichocki N."/>
            <person name="Veneault-Fourrey C."/>
            <person name="LaButti K."/>
            <person name="Lindquist E.A."/>
            <person name="Lipzen A."/>
            <person name="Lundell T."/>
            <person name="Morin E."/>
            <person name="Murat C."/>
            <person name="Riley R."/>
            <person name="Ohm R."/>
            <person name="Sun H."/>
            <person name="Tunlid A."/>
            <person name="Henrissat B."/>
            <person name="Grigoriev I.V."/>
            <person name="Hibbett D.S."/>
            <person name="Martin F."/>
        </authorList>
    </citation>
    <scope>NUCLEOTIDE SEQUENCE</scope>
    <source>
        <strain evidence="2 4">ATCC 200175</strain>
    </source>
</reference>
<dbReference type="EMBL" id="KN821862">
    <property type="protein sequence ID" value="KIJ04404.1"/>
    <property type="molecule type" value="Genomic_DNA"/>
</dbReference>
<dbReference type="InterPro" id="IPR000953">
    <property type="entry name" value="Chromo/chromo_shadow_dom"/>
</dbReference>
<dbReference type="Proteomes" id="UP000053647">
    <property type="component" value="Unassembled WGS sequence"/>
</dbReference>
<feature type="domain" description="Chromo" evidence="1">
    <location>
        <begin position="1"/>
        <end position="35"/>
    </location>
</feature>
<dbReference type="InterPro" id="IPR016197">
    <property type="entry name" value="Chromo-like_dom_sf"/>
</dbReference>
<organism evidence="2 4">
    <name type="scientific">Paxillus involutus ATCC 200175</name>
    <dbReference type="NCBI Taxonomy" id="664439"/>
    <lineage>
        <taxon>Eukaryota</taxon>
        <taxon>Fungi</taxon>
        <taxon>Dikarya</taxon>
        <taxon>Basidiomycota</taxon>
        <taxon>Agaricomycotina</taxon>
        <taxon>Agaricomycetes</taxon>
        <taxon>Agaricomycetidae</taxon>
        <taxon>Boletales</taxon>
        <taxon>Paxilineae</taxon>
        <taxon>Paxillaceae</taxon>
        <taxon>Paxillus</taxon>
    </lineage>
</organism>
<protein>
    <recommendedName>
        <fullName evidence="1">Chromo domain-containing protein</fullName>
    </recommendedName>
</protein>
<accession>A0A0C9SLG9</accession>
<dbReference type="EMBL" id="KN819384">
    <property type="protein sequence ID" value="KIJ11237.1"/>
    <property type="molecule type" value="Genomic_DNA"/>
</dbReference>
<dbReference type="AlphaFoldDB" id="A0A0C9SLG9"/>
<evidence type="ECO:0000259" key="1">
    <source>
        <dbReference type="PROSITE" id="PS50013"/>
    </source>
</evidence>
<dbReference type="PROSITE" id="PS50013">
    <property type="entry name" value="CHROMO_2"/>
    <property type="match status" value="1"/>
</dbReference>
<dbReference type="Pfam" id="PF00385">
    <property type="entry name" value="Chromo"/>
    <property type="match status" value="1"/>
</dbReference>
<evidence type="ECO:0000313" key="3">
    <source>
        <dbReference type="EMBL" id="KIJ11237.1"/>
    </source>
</evidence>
<evidence type="ECO:0000313" key="4">
    <source>
        <dbReference type="Proteomes" id="UP000053647"/>
    </source>
</evidence>
<evidence type="ECO:0000313" key="2">
    <source>
        <dbReference type="EMBL" id="KIJ04404.1"/>
    </source>
</evidence>
<sequence>YLVSWKGYPSSENSWETESNLRHAKDILNAYKKARPRDFPQTLRSLRKRK</sequence>
<dbReference type="CDD" id="cd00024">
    <property type="entry name" value="CD_CSD"/>
    <property type="match status" value="1"/>
</dbReference>
<keyword evidence="4" id="KW-1185">Reference proteome</keyword>
<dbReference type="InterPro" id="IPR023780">
    <property type="entry name" value="Chromo_domain"/>
</dbReference>
<reference evidence="4" key="2">
    <citation type="submission" date="2015-01" db="EMBL/GenBank/DDBJ databases">
        <title>Evolutionary Origins and Diversification of the Mycorrhizal Mutualists.</title>
        <authorList>
            <consortium name="DOE Joint Genome Institute"/>
            <consortium name="Mycorrhizal Genomics Consortium"/>
            <person name="Kohler A."/>
            <person name="Kuo A."/>
            <person name="Nagy L.G."/>
            <person name="Floudas D."/>
            <person name="Copeland A."/>
            <person name="Barry K.W."/>
            <person name="Cichocki N."/>
            <person name="Veneault-Fourrey C."/>
            <person name="LaButti K."/>
            <person name="Lindquist E.A."/>
            <person name="Lipzen A."/>
            <person name="Lundell T."/>
            <person name="Morin E."/>
            <person name="Murat C."/>
            <person name="Riley R."/>
            <person name="Ohm R."/>
            <person name="Sun H."/>
            <person name="Tunlid A."/>
            <person name="Henrissat B."/>
            <person name="Grigoriev I.V."/>
            <person name="Hibbett D.S."/>
            <person name="Martin F."/>
        </authorList>
    </citation>
    <scope>NUCLEOTIDE SEQUENCE [LARGE SCALE GENOMIC DNA]</scope>
    <source>
        <strain evidence="4">ATCC 200175</strain>
    </source>
</reference>
<name>A0A0C9SLG9_PAXIN</name>
<dbReference type="SUPFAM" id="SSF54160">
    <property type="entry name" value="Chromo domain-like"/>
    <property type="match status" value="1"/>
</dbReference>
<proteinExistence type="predicted"/>
<gene>
    <name evidence="3" type="ORF">PAXINDRAFT_84833</name>
    <name evidence="2" type="ORF">PAXINDRAFT_94743</name>
</gene>
<dbReference type="OrthoDB" id="2659140at2759"/>